<evidence type="ECO:0000313" key="1">
    <source>
        <dbReference type="EMBL" id="UFZ01847.1"/>
    </source>
</evidence>
<gene>
    <name evidence="1" type="ORF">LQG66_21285</name>
</gene>
<dbReference type="RefSeq" id="WP_231317640.1">
    <property type="nucleotide sequence ID" value="NZ_CP088156.1"/>
</dbReference>
<sequence length="118" mass="12801">MTGGRAAAFRRSAAMLNKRCKKSLRSEANFQRDLKLRRVDCSAEGHIMLKHTLTFVAVAAMLASVPSAHAGLLTSPIGLKRAFDASRTLTKIDARTPSDACMLHSDDVFAGPLTIWVC</sequence>
<accession>A0ABY3R452</accession>
<protein>
    <submittedName>
        <fullName evidence="1">Uncharacterized protein</fullName>
    </submittedName>
</protein>
<name>A0ABY3R452_9BRAD</name>
<proteinExistence type="predicted"/>
<organism evidence="1 2">
    <name type="scientific">Bradyrhizobium ontarionense</name>
    <dbReference type="NCBI Taxonomy" id="2898149"/>
    <lineage>
        <taxon>Bacteria</taxon>
        <taxon>Pseudomonadati</taxon>
        <taxon>Pseudomonadota</taxon>
        <taxon>Alphaproteobacteria</taxon>
        <taxon>Hyphomicrobiales</taxon>
        <taxon>Nitrobacteraceae</taxon>
        <taxon>Bradyrhizobium</taxon>
    </lineage>
</organism>
<keyword evidence="2" id="KW-1185">Reference proteome</keyword>
<reference evidence="1" key="1">
    <citation type="journal article" date="2024" name="Antonie Van Leeuwenhoek">
        <title>Bradyrhizobium ontarionense sp. nov., a novel bacterial symbiont isolated from Aeschynomene indica (Indian jointvetch), harbours photosynthesis, nitrogen fixation and nitrous oxide (N2O) reductase genes.</title>
        <authorList>
            <person name="Bromfield E.S.P."/>
            <person name="Cloutier S."/>
        </authorList>
    </citation>
    <scope>NUCLEOTIDE SEQUENCE</scope>
    <source>
        <strain evidence="1">A19</strain>
    </source>
</reference>
<dbReference type="EMBL" id="CP088156">
    <property type="protein sequence ID" value="UFZ01847.1"/>
    <property type="molecule type" value="Genomic_DNA"/>
</dbReference>
<evidence type="ECO:0000313" key="2">
    <source>
        <dbReference type="Proteomes" id="UP001431010"/>
    </source>
</evidence>
<dbReference type="Proteomes" id="UP001431010">
    <property type="component" value="Chromosome"/>
</dbReference>